<evidence type="ECO:0000259" key="3">
    <source>
        <dbReference type="Pfam" id="PF03372"/>
    </source>
</evidence>
<evidence type="ECO:0000313" key="4">
    <source>
        <dbReference type="EMBL" id="MBB4983827.1"/>
    </source>
</evidence>
<dbReference type="Proteomes" id="UP000582643">
    <property type="component" value="Unassembled WGS sequence"/>
</dbReference>
<dbReference type="EMBL" id="JACHJY010000007">
    <property type="protein sequence ID" value="MBB4983827.1"/>
    <property type="molecule type" value="Genomic_DNA"/>
</dbReference>
<keyword evidence="2" id="KW-0812">Transmembrane</keyword>
<feature type="transmembrane region" description="Helical" evidence="2">
    <location>
        <begin position="27"/>
        <end position="47"/>
    </location>
</feature>
<proteinExistence type="predicted"/>
<dbReference type="GO" id="GO:0003824">
    <property type="term" value="F:catalytic activity"/>
    <property type="evidence" value="ECO:0007669"/>
    <property type="project" value="InterPro"/>
</dbReference>
<feature type="domain" description="Endonuclease/exonuclease/phosphatase" evidence="3">
    <location>
        <begin position="122"/>
        <end position="321"/>
    </location>
</feature>
<feature type="transmembrane region" description="Helical" evidence="2">
    <location>
        <begin position="91"/>
        <end position="109"/>
    </location>
</feature>
<keyword evidence="2" id="KW-1133">Transmembrane helix</keyword>
<comment type="caution">
    <text evidence="4">The sequence shown here is derived from an EMBL/GenBank/DDBJ whole genome shotgun (WGS) entry which is preliminary data.</text>
</comment>
<evidence type="ECO:0000256" key="1">
    <source>
        <dbReference type="SAM" id="MobiDB-lite"/>
    </source>
</evidence>
<keyword evidence="2" id="KW-0472">Membrane</keyword>
<protein>
    <submittedName>
        <fullName evidence="4">Vancomycin resistance protein VanJ</fullName>
    </submittedName>
</protein>
<name>A0A7W7U2H8_9ACTN</name>
<dbReference type="AlphaFoldDB" id="A0A7W7U2H8"/>
<reference evidence="4 5" key="1">
    <citation type="submission" date="2020-08" db="EMBL/GenBank/DDBJ databases">
        <title>Genomic Encyclopedia of Type Strains, Phase III (KMG-III): the genomes of soil and plant-associated and newly described type strains.</title>
        <authorList>
            <person name="Whitman W."/>
        </authorList>
    </citation>
    <scope>NUCLEOTIDE SEQUENCE [LARGE SCALE GENOMIC DNA]</scope>
    <source>
        <strain evidence="4 5">SFB5A</strain>
    </source>
</reference>
<sequence length="332" mass="34647">MTTTTHPANAPETERDVESRPPGSVRVWPRGTAAALCAALLALAVALAGHGGLPDLPGHLGSLAETLLPWTALAIPALGVLALLRRSRTAAALVLPVVAWLTVFAGTLTDKSSPGGDLTVVSHNVNQANTDPQGTARSLIASGADIVALEELSPDTAPAYERALAASYPHHFSQGTVGLWSTRPLRDARALPIMPWTRAMRATVDTPEGPLAVYVVHLPSVRVGPTGFDSGTRNDVAGVLAGILRAERSPRTVVMGDFNGSTDDRALRPLTAGMVSAQSTSGDGFGFTWPSRFPVVRIDQILLRGAKATASWTLPATASDHLPVAARIDLTP</sequence>
<dbReference type="Pfam" id="PF03372">
    <property type="entry name" value="Exo_endo_phos"/>
    <property type="match status" value="1"/>
</dbReference>
<feature type="transmembrane region" description="Helical" evidence="2">
    <location>
        <begin position="67"/>
        <end position="84"/>
    </location>
</feature>
<dbReference type="RefSeq" id="WP_184931637.1">
    <property type="nucleotide sequence ID" value="NZ_JACHJY010000007.1"/>
</dbReference>
<organism evidence="4 5">
    <name type="scientific">Streptomyces nymphaeiformis</name>
    <dbReference type="NCBI Taxonomy" id="2663842"/>
    <lineage>
        <taxon>Bacteria</taxon>
        <taxon>Bacillati</taxon>
        <taxon>Actinomycetota</taxon>
        <taxon>Actinomycetes</taxon>
        <taxon>Kitasatosporales</taxon>
        <taxon>Streptomycetaceae</taxon>
        <taxon>Streptomyces</taxon>
    </lineage>
</organism>
<accession>A0A7W7U2H8</accession>
<dbReference type="SUPFAM" id="SSF56219">
    <property type="entry name" value="DNase I-like"/>
    <property type="match status" value="1"/>
</dbReference>
<dbReference type="InterPro" id="IPR036691">
    <property type="entry name" value="Endo/exonu/phosph_ase_sf"/>
</dbReference>
<feature type="region of interest" description="Disordered" evidence="1">
    <location>
        <begin position="1"/>
        <end position="24"/>
    </location>
</feature>
<evidence type="ECO:0000256" key="2">
    <source>
        <dbReference type="SAM" id="Phobius"/>
    </source>
</evidence>
<dbReference type="Gene3D" id="3.60.10.10">
    <property type="entry name" value="Endonuclease/exonuclease/phosphatase"/>
    <property type="match status" value="1"/>
</dbReference>
<evidence type="ECO:0000313" key="5">
    <source>
        <dbReference type="Proteomes" id="UP000582643"/>
    </source>
</evidence>
<gene>
    <name evidence="4" type="ORF">GGE06_004773</name>
</gene>
<dbReference type="InterPro" id="IPR005135">
    <property type="entry name" value="Endo/exonuclease/phosphatase"/>
</dbReference>
<keyword evidence="5" id="KW-1185">Reference proteome</keyword>